<name>A0A1H6EJK2_9PSEU</name>
<reference evidence="2" key="2">
    <citation type="submission" date="2016-10" db="EMBL/GenBank/DDBJ databases">
        <authorList>
            <person name="de Groot N.N."/>
        </authorList>
    </citation>
    <scope>NUCLEOTIDE SEQUENCE [LARGE SCALE GENOMIC DNA]</scope>
    <source>
        <strain evidence="2">ATCC 20501</strain>
    </source>
</reference>
<evidence type="ECO:0008006" key="6">
    <source>
        <dbReference type="Google" id="ProtNLM"/>
    </source>
</evidence>
<accession>A0A1I2ETG5</accession>
<protein>
    <recommendedName>
        <fullName evidence="6">SRPBCC family protein</fullName>
    </recommendedName>
</protein>
<evidence type="ECO:0000313" key="4">
    <source>
        <dbReference type="Proteomes" id="UP000199690"/>
    </source>
</evidence>
<proteinExistence type="predicted"/>
<keyword evidence="4" id="KW-1185">Reference proteome</keyword>
<dbReference type="Proteomes" id="UP000199690">
    <property type="component" value="Unassembled WGS sequence"/>
</dbReference>
<accession>A0A1H6EJK2</accession>
<evidence type="ECO:0000256" key="1">
    <source>
        <dbReference type="SAM" id="MobiDB-lite"/>
    </source>
</evidence>
<evidence type="ECO:0000313" key="3">
    <source>
        <dbReference type="EMBL" id="SFE96115.1"/>
    </source>
</evidence>
<dbReference type="AlphaFoldDB" id="A0A1H6EJK2"/>
<dbReference type="EMBL" id="FOME01000016">
    <property type="protein sequence ID" value="SFE96115.1"/>
    <property type="molecule type" value="Genomic_DNA"/>
</dbReference>
<dbReference type="SUPFAM" id="SSF55961">
    <property type="entry name" value="Bet v1-like"/>
    <property type="match status" value="1"/>
</dbReference>
<dbReference type="RefSeq" id="WP_218161734.1">
    <property type="nucleotide sequence ID" value="NZ_FNVB01000017.1"/>
</dbReference>
<dbReference type="EMBL" id="FNVB01000017">
    <property type="protein sequence ID" value="SEG98058.1"/>
    <property type="molecule type" value="Genomic_DNA"/>
</dbReference>
<dbReference type="Proteomes" id="UP000236729">
    <property type="component" value="Unassembled WGS sequence"/>
</dbReference>
<reference evidence="4 5" key="1">
    <citation type="submission" date="2016-10" db="EMBL/GenBank/DDBJ databases">
        <authorList>
            <person name="Varghese N."/>
            <person name="Submissions S."/>
        </authorList>
    </citation>
    <scope>NUCLEOTIDE SEQUENCE [LARGE SCALE GENOMIC DNA]</scope>
    <source>
        <strain evidence="5">ATCC 20501</strain>
        <strain evidence="3 4">CGMCC 4.3529</strain>
    </source>
</reference>
<feature type="compositionally biased region" description="Basic and acidic residues" evidence="1">
    <location>
        <begin position="168"/>
        <end position="177"/>
    </location>
</feature>
<organism evidence="2 5">
    <name type="scientific">Saccharopolyspora kobensis</name>
    <dbReference type="NCBI Taxonomy" id="146035"/>
    <lineage>
        <taxon>Bacteria</taxon>
        <taxon>Bacillati</taxon>
        <taxon>Actinomycetota</taxon>
        <taxon>Actinomycetes</taxon>
        <taxon>Pseudonocardiales</taxon>
        <taxon>Pseudonocardiaceae</taxon>
        <taxon>Saccharopolyspora</taxon>
    </lineage>
</organism>
<evidence type="ECO:0000313" key="2">
    <source>
        <dbReference type="EMBL" id="SEG98058.1"/>
    </source>
</evidence>
<gene>
    <name evidence="2" type="ORF">SAMN02982929_06959</name>
    <name evidence="3" type="ORF">SAMN05216506_116137</name>
</gene>
<dbReference type="SMR" id="A0A1H6EJK2"/>
<feature type="region of interest" description="Disordered" evidence="1">
    <location>
        <begin position="165"/>
        <end position="202"/>
    </location>
</feature>
<feature type="compositionally biased region" description="Basic residues" evidence="1">
    <location>
        <begin position="181"/>
        <end position="202"/>
    </location>
</feature>
<sequence length="202" mass="23198">MAVRNVHVRHLPVDEDTAGTLIDSLAGPHDRLWPSREWPPMRFDRPLGVGAAGGHGPVRYRITGYAPGRWIRFRFTAPHGFDGFHEFAVQREDGRTSLHHLLSIHARGPARITWRVLWRPLHDALLEDCLDRAEEATTGAVREPARWSWRVRLLRALAERGSPIGSRRLREEAHESVQRVSRAHREARRPGSRCRQPGRQRP</sequence>
<evidence type="ECO:0000313" key="5">
    <source>
        <dbReference type="Proteomes" id="UP000236729"/>
    </source>
</evidence>